<keyword evidence="1" id="KW-0472">Membrane</keyword>
<dbReference type="OrthoDB" id="1077582at2759"/>
<reference evidence="2 3" key="1">
    <citation type="journal article" date="2014" name="BMC Genomics">
        <title>Genome sequencing of four Aureobasidium pullulans varieties: biotechnological potential, stress tolerance, and description of new species.</title>
        <authorList>
            <person name="Gostin Ar C."/>
            <person name="Ohm R.A."/>
            <person name="Kogej T."/>
            <person name="Sonjak S."/>
            <person name="Turk M."/>
            <person name="Zajc J."/>
            <person name="Zalar P."/>
            <person name="Grube M."/>
            <person name="Sun H."/>
            <person name="Han J."/>
            <person name="Sharma A."/>
            <person name="Chiniquy J."/>
            <person name="Ngan C.Y."/>
            <person name="Lipzen A."/>
            <person name="Barry K."/>
            <person name="Grigoriev I.V."/>
            <person name="Gunde-Cimerman N."/>
        </authorList>
    </citation>
    <scope>NUCLEOTIDE SEQUENCE [LARGE SCALE GENOMIC DNA]</scope>
    <source>
        <strain evidence="2 3">EXF-2481</strain>
    </source>
</reference>
<evidence type="ECO:0000256" key="1">
    <source>
        <dbReference type="SAM" id="Phobius"/>
    </source>
</evidence>
<protein>
    <submittedName>
        <fullName evidence="2">Uncharacterized protein</fullName>
    </submittedName>
</protein>
<feature type="transmembrane region" description="Helical" evidence="1">
    <location>
        <begin position="15"/>
        <end position="31"/>
    </location>
</feature>
<keyword evidence="3" id="KW-1185">Reference proteome</keyword>
<dbReference type="InParanoid" id="A0A074YJ00"/>
<organism evidence="2 3">
    <name type="scientific">Aureobasidium subglaciale (strain EXF-2481)</name>
    <name type="common">Aureobasidium pullulans var. subglaciale</name>
    <dbReference type="NCBI Taxonomy" id="1043005"/>
    <lineage>
        <taxon>Eukaryota</taxon>
        <taxon>Fungi</taxon>
        <taxon>Dikarya</taxon>
        <taxon>Ascomycota</taxon>
        <taxon>Pezizomycotina</taxon>
        <taxon>Dothideomycetes</taxon>
        <taxon>Dothideomycetidae</taxon>
        <taxon>Dothideales</taxon>
        <taxon>Saccotheciaceae</taxon>
        <taxon>Aureobasidium</taxon>
    </lineage>
</organism>
<name>A0A074YJ00_AURSE</name>
<evidence type="ECO:0000313" key="3">
    <source>
        <dbReference type="Proteomes" id="UP000030641"/>
    </source>
</evidence>
<evidence type="ECO:0000313" key="2">
    <source>
        <dbReference type="EMBL" id="KEQ94057.1"/>
    </source>
</evidence>
<feature type="transmembrane region" description="Helical" evidence="1">
    <location>
        <begin position="38"/>
        <end position="59"/>
    </location>
</feature>
<dbReference type="AlphaFoldDB" id="A0A074YJ00"/>
<feature type="transmembrane region" description="Helical" evidence="1">
    <location>
        <begin position="216"/>
        <end position="233"/>
    </location>
</feature>
<dbReference type="STRING" id="1043005.A0A074YJ00"/>
<dbReference type="HOGENOM" id="CLU_1146996_0_0_1"/>
<keyword evidence="1" id="KW-0812">Transmembrane</keyword>
<gene>
    <name evidence="2" type="ORF">AUEXF2481DRAFT_291205</name>
</gene>
<feature type="transmembrane region" description="Helical" evidence="1">
    <location>
        <begin position="65"/>
        <end position="85"/>
    </location>
</feature>
<dbReference type="Proteomes" id="UP000030641">
    <property type="component" value="Unassembled WGS sequence"/>
</dbReference>
<dbReference type="RefSeq" id="XP_013342692.1">
    <property type="nucleotide sequence ID" value="XM_013487238.1"/>
</dbReference>
<dbReference type="GeneID" id="25363877"/>
<sequence length="242" mass="26737">MATLDTPPSIPSPTIPPYLTLLTQFLFGLTATSNSTLLFLFSSTWGIYWIYSIAVYKYAGAYLDVYITGCTMFSVVVRILAVGVLGERGFERKKKDDGEEDKGKEVGKEGNQKRGLLQRVWDAVEVGCMGARGIGWTHQLRNLPPAPPASSPRIPFAIRNLASAVFNLLLVDLAHHHLRHNSPITSPPLAQLSTQPLPLALLNAWLIYLQARWTMTALYSLLAVFTVPLHVFAPVHSTNQQP</sequence>
<accession>A0A074YJ00</accession>
<proteinExistence type="predicted"/>
<keyword evidence="1" id="KW-1133">Transmembrane helix</keyword>
<dbReference type="EMBL" id="KL584763">
    <property type="protein sequence ID" value="KEQ94057.1"/>
    <property type="molecule type" value="Genomic_DNA"/>
</dbReference>